<sequence>MLFSSYRSKLLVYIIMMMVLLAGSLIYTYSYVRNILVEEDDRHIDSMAQIFVRQLEMEKLEYQRYADIVAEDLRFKEYMFVIVGIGSETQPLKNIYNRHFGWLPISRYVVVSHENDEVLVGREHSMLGKTVVEILQNNERGTFYSYGEYGLELIAISPIVYRGRHLGSIAVSYFMDDAWLLQYKKNSGGELFLSQDGIVLGSSQKKYMGQSFRVENNRTLLDKDYFFVRKIQLIPALGIIPKIWFSLPETSLLKRLEKHRMATMLIILVSLSVILLLGFIIVRNFTQPLSQLVRLAREVADGNLPRLDKSVEKNEITELSNQFSDMLKALREQQQEIQIVHAELEKSAITDTLTGLYNRRHLNEIFPKLIAQAERSSQRLFALLIDLDKFKNINDTYGHICGDQCLREFSDTLRQVSRANDYLFRMGGEEFLVLALSDDTKGIVALCEKIRRAIEALDVECGGEIINFTVSCGISYAQPGEVSDENINSMLSLADAALYRAKEEGRNRVRVDTHIKV</sequence>
<feature type="domain" description="GGDEF" evidence="4">
    <location>
        <begin position="378"/>
        <end position="514"/>
    </location>
</feature>
<dbReference type="GO" id="GO:0043709">
    <property type="term" value="P:cell adhesion involved in single-species biofilm formation"/>
    <property type="evidence" value="ECO:0007669"/>
    <property type="project" value="TreeGrafter"/>
</dbReference>
<dbReference type="PANTHER" id="PTHR45138:SF9">
    <property type="entry name" value="DIGUANYLATE CYCLASE DGCM-RELATED"/>
    <property type="match status" value="1"/>
</dbReference>
<keyword evidence="2" id="KW-0472">Membrane</keyword>
<dbReference type="InterPro" id="IPR050469">
    <property type="entry name" value="Diguanylate_Cyclase"/>
</dbReference>
<dbReference type="PROSITE" id="PS50885">
    <property type="entry name" value="HAMP"/>
    <property type="match status" value="1"/>
</dbReference>
<dbReference type="Gene3D" id="6.10.340.10">
    <property type="match status" value="1"/>
</dbReference>
<evidence type="ECO:0000313" key="5">
    <source>
        <dbReference type="EMBL" id="VAX08142.1"/>
    </source>
</evidence>
<dbReference type="CDD" id="cd06225">
    <property type="entry name" value="HAMP"/>
    <property type="match status" value="1"/>
</dbReference>
<dbReference type="SUPFAM" id="SSF158472">
    <property type="entry name" value="HAMP domain-like"/>
    <property type="match status" value="1"/>
</dbReference>
<dbReference type="InterPro" id="IPR003660">
    <property type="entry name" value="HAMP_dom"/>
</dbReference>
<dbReference type="Pfam" id="PF00990">
    <property type="entry name" value="GGDEF"/>
    <property type="match status" value="1"/>
</dbReference>
<name>A0A3B1AWL1_9ZZZZ</name>
<feature type="coiled-coil region" evidence="1">
    <location>
        <begin position="316"/>
        <end position="347"/>
    </location>
</feature>
<dbReference type="CDD" id="cd01949">
    <property type="entry name" value="GGDEF"/>
    <property type="match status" value="1"/>
</dbReference>
<evidence type="ECO:0000259" key="3">
    <source>
        <dbReference type="PROSITE" id="PS50885"/>
    </source>
</evidence>
<dbReference type="GO" id="GO:0007165">
    <property type="term" value="P:signal transduction"/>
    <property type="evidence" value="ECO:0007669"/>
    <property type="project" value="InterPro"/>
</dbReference>
<dbReference type="SMART" id="SM00267">
    <property type="entry name" value="GGDEF"/>
    <property type="match status" value="1"/>
</dbReference>
<evidence type="ECO:0000256" key="2">
    <source>
        <dbReference type="SAM" id="Phobius"/>
    </source>
</evidence>
<keyword evidence="1" id="KW-0175">Coiled coil</keyword>
<organism evidence="5">
    <name type="scientific">hydrothermal vent metagenome</name>
    <dbReference type="NCBI Taxonomy" id="652676"/>
    <lineage>
        <taxon>unclassified sequences</taxon>
        <taxon>metagenomes</taxon>
        <taxon>ecological metagenomes</taxon>
    </lineage>
</organism>
<dbReference type="AlphaFoldDB" id="A0A3B1AWL1"/>
<dbReference type="FunFam" id="3.30.70.270:FF:000001">
    <property type="entry name" value="Diguanylate cyclase domain protein"/>
    <property type="match status" value="1"/>
</dbReference>
<dbReference type="GO" id="GO:0005886">
    <property type="term" value="C:plasma membrane"/>
    <property type="evidence" value="ECO:0007669"/>
    <property type="project" value="TreeGrafter"/>
</dbReference>
<dbReference type="SMART" id="SM00304">
    <property type="entry name" value="HAMP"/>
    <property type="match status" value="1"/>
</dbReference>
<feature type="transmembrane region" description="Helical" evidence="2">
    <location>
        <begin position="261"/>
        <end position="282"/>
    </location>
</feature>
<dbReference type="NCBIfam" id="TIGR00254">
    <property type="entry name" value="GGDEF"/>
    <property type="match status" value="1"/>
</dbReference>
<dbReference type="PANTHER" id="PTHR45138">
    <property type="entry name" value="REGULATORY COMPONENTS OF SENSORY TRANSDUCTION SYSTEM"/>
    <property type="match status" value="1"/>
</dbReference>
<protein>
    <submittedName>
        <fullName evidence="5">Diguanylate cyclase/phosphodiesterase (GGDEF &amp; EAL domains) with PAS/PAC sensor(S)</fullName>
    </submittedName>
</protein>
<evidence type="ECO:0000259" key="4">
    <source>
        <dbReference type="PROSITE" id="PS50887"/>
    </source>
</evidence>
<dbReference type="GO" id="GO:1902201">
    <property type="term" value="P:negative regulation of bacterial-type flagellum-dependent cell motility"/>
    <property type="evidence" value="ECO:0007669"/>
    <property type="project" value="TreeGrafter"/>
</dbReference>
<proteinExistence type="predicted"/>
<dbReference type="EMBL" id="UOFY01000027">
    <property type="protein sequence ID" value="VAX08142.1"/>
    <property type="molecule type" value="Genomic_DNA"/>
</dbReference>
<feature type="transmembrane region" description="Helical" evidence="2">
    <location>
        <begin position="12"/>
        <end position="32"/>
    </location>
</feature>
<feature type="domain" description="HAMP" evidence="3">
    <location>
        <begin position="283"/>
        <end position="335"/>
    </location>
</feature>
<keyword evidence="2" id="KW-0812">Transmembrane</keyword>
<dbReference type="PROSITE" id="PS50887">
    <property type="entry name" value="GGDEF"/>
    <property type="match status" value="1"/>
</dbReference>
<dbReference type="SUPFAM" id="SSF55073">
    <property type="entry name" value="Nucleotide cyclase"/>
    <property type="match status" value="1"/>
</dbReference>
<dbReference type="GO" id="GO:0052621">
    <property type="term" value="F:diguanylate cyclase activity"/>
    <property type="evidence" value="ECO:0007669"/>
    <property type="project" value="TreeGrafter"/>
</dbReference>
<dbReference type="InterPro" id="IPR029787">
    <property type="entry name" value="Nucleotide_cyclase"/>
</dbReference>
<gene>
    <name evidence="5" type="ORF">MNBD_GAMMA25-424</name>
</gene>
<reference evidence="5" key="1">
    <citation type="submission" date="2018-06" db="EMBL/GenBank/DDBJ databases">
        <authorList>
            <person name="Zhirakovskaya E."/>
        </authorList>
    </citation>
    <scope>NUCLEOTIDE SEQUENCE</scope>
</reference>
<dbReference type="Pfam" id="PF00672">
    <property type="entry name" value="HAMP"/>
    <property type="match status" value="1"/>
</dbReference>
<accession>A0A3B1AWL1</accession>
<keyword evidence="2" id="KW-1133">Transmembrane helix</keyword>
<dbReference type="Gene3D" id="3.30.70.270">
    <property type="match status" value="1"/>
</dbReference>
<evidence type="ECO:0000256" key="1">
    <source>
        <dbReference type="SAM" id="Coils"/>
    </source>
</evidence>
<dbReference type="InterPro" id="IPR000160">
    <property type="entry name" value="GGDEF_dom"/>
</dbReference>
<dbReference type="InterPro" id="IPR043128">
    <property type="entry name" value="Rev_trsase/Diguanyl_cyclase"/>
</dbReference>